<accession>A0A1R1YK33</accession>
<dbReference type="OrthoDB" id="410381at2759"/>
<name>A0A1R1YK33_9FUNG</name>
<gene>
    <name evidence="1" type="ORF">AYI69_g3339</name>
</gene>
<reference evidence="2" key="1">
    <citation type="submission" date="2017-01" db="EMBL/GenBank/DDBJ databases">
        <authorList>
            <person name="Wang Y."/>
            <person name="White M."/>
            <person name="Kvist S."/>
            <person name="Moncalvo J.-M."/>
        </authorList>
    </citation>
    <scope>NUCLEOTIDE SEQUENCE [LARGE SCALE GENOMIC DNA]</scope>
    <source>
        <strain evidence="2">ID-206-W2</strain>
    </source>
</reference>
<dbReference type="EMBL" id="LSSM01001106">
    <property type="protein sequence ID" value="OMJ27230.1"/>
    <property type="molecule type" value="Genomic_DNA"/>
</dbReference>
<dbReference type="AlphaFoldDB" id="A0A1R1YK33"/>
<organism evidence="1 2">
    <name type="scientific">Smittium culicis</name>
    <dbReference type="NCBI Taxonomy" id="133412"/>
    <lineage>
        <taxon>Eukaryota</taxon>
        <taxon>Fungi</taxon>
        <taxon>Fungi incertae sedis</taxon>
        <taxon>Zoopagomycota</taxon>
        <taxon>Kickxellomycotina</taxon>
        <taxon>Harpellomycetes</taxon>
        <taxon>Harpellales</taxon>
        <taxon>Legeriomycetaceae</taxon>
        <taxon>Smittium</taxon>
    </lineage>
</organism>
<keyword evidence="2" id="KW-1185">Reference proteome</keyword>
<evidence type="ECO:0000313" key="1">
    <source>
        <dbReference type="EMBL" id="OMJ27230.1"/>
    </source>
</evidence>
<sequence length="176" mass="20292">MNMDSTLTNNLLEQSELTMNQYLLTYEISKKIKDIKSKQAESRIVLSREKWFEKGEKSNSCFYRTLKIKENIPHIKGLNIDVKGYTTTDKVEILNIIAKFYSKLFYSGETDKLSQENILSNVKNSLELADTLELSKPISYTEIEGVVSNSKSKSSPGIDGFTFEFYKKLIRKISKY</sequence>
<proteinExistence type="predicted"/>
<protein>
    <submittedName>
        <fullName evidence="1">LINE-1 retrotransposable element ORF2 protein</fullName>
    </submittedName>
</protein>
<evidence type="ECO:0000313" key="2">
    <source>
        <dbReference type="Proteomes" id="UP000187429"/>
    </source>
</evidence>
<dbReference type="Proteomes" id="UP000187429">
    <property type="component" value="Unassembled WGS sequence"/>
</dbReference>
<comment type="caution">
    <text evidence="1">The sequence shown here is derived from an EMBL/GenBank/DDBJ whole genome shotgun (WGS) entry which is preliminary data.</text>
</comment>